<name>A0A1H6JJD8_9EURY</name>
<accession>A0A1H6JJD8</accession>
<keyword evidence="2" id="KW-1185">Reference proteome</keyword>
<reference evidence="1 2" key="1">
    <citation type="submission" date="2016-10" db="EMBL/GenBank/DDBJ databases">
        <authorList>
            <person name="de Groot N.N."/>
        </authorList>
    </citation>
    <scope>NUCLEOTIDE SEQUENCE [LARGE SCALE GENOMIC DNA]</scope>
    <source>
        <strain evidence="1 2">IBRC-M10418</strain>
    </source>
</reference>
<evidence type="ECO:0000313" key="2">
    <source>
        <dbReference type="Proteomes" id="UP000199215"/>
    </source>
</evidence>
<proteinExistence type="predicted"/>
<organism evidence="1 2">
    <name type="scientific">Halopenitus malekzadehii</name>
    <dbReference type="NCBI Taxonomy" id="1267564"/>
    <lineage>
        <taxon>Archaea</taxon>
        <taxon>Methanobacteriati</taxon>
        <taxon>Methanobacteriota</taxon>
        <taxon>Stenosarchaea group</taxon>
        <taxon>Halobacteria</taxon>
        <taxon>Halobacteriales</taxon>
        <taxon>Haloferacaceae</taxon>
        <taxon>Halopenitus</taxon>
    </lineage>
</organism>
<protein>
    <recommendedName>
        <fullName evidence="3">CARDB protein</fullName>
    </recommendedName>
</protein>
<dbReference type="STRING" id="1267564.SAMN05192561_11119"/>
<evidence type="ECO:0008006" key="3">
    <source>
        <dbReference type="Google" id="ProtNLM"/>
    </source>
</evidence>
<dbReference type="Proteomes" id="UP000199215">
    <property type="component" value="Unassembled WGS sequence"/>
</dbReference>
<gene>
    <name evidence="1" type="ORF">SAMN05192561_11119</name>
</gene>
<dbReference type="EMBL" id="FNWU01000011">
    <property type="protein sequence ID" value="SEH59859.1"/>
    <property type="molecule type" value="Genomic_DNA"/>
</dbReference>
<evidence type="ECO:0000313" key="1">
    <source>
        <dbReference type="EMBL" id="SEH59859.1"/>
    </source>
</evidence>
<dbReference type="AlphaFoldDB" id="A0A1H6JJD8"/>
<sequence>MSGVNTNDYSYTIALDTGYALETDDVIVVEYPAVDTPEESGTYTVAVAINDADPVETDVEIDG</sequence>